<name>L1JMQ9_GUITC</name>
<dbReference type="HOGENOM" id="CLU_2946532_0_0_1"/>
<feature type="non-terminal residue" evidence="1">
    <location>
        <position position="61"/>
    </location>
</feature>
<gene>
    <name evidence="1" type="ORF">GUITHDRAFT_151442</name>
</gene>
<dbReference type="GeneID" id="17306361"/>
<evidence type="ECO:0000313" key="2">
    <source>
        <dbReference type="EnsemblProtists" id="EKX49732"/>
    </source>
</evidence>
<protein>
    <submittedName>
        <fullName evidence="1 2">Uncharacterized protein</fullName>
    </submittedName>
</protein>
<sequence length="61" mass="7104">MTGWQVKFCSIFPDPFTYSFESLYSPNNLKQIQLAGEPCEQTRARRAVKQKAAEHQRSVRQ</sequence>
<reference evidence="2" key="3">
    <citation type="submission" date="2015-06" db="UniProtKB">
        <authorList>
            <consortium name="EnsemblProtists"/>
        </authorList>
    </citation>
    <scope>IDENTIFICATION</scope>
</reference>
<dbReference type="AlphaFoldDB" id="L1JMQ9"/>
<dbReference type="PaxDb" id="55529-EKX49732"/>
<evidence type="ECO:0000313" key="3">
    <source>
        <dbReference type="Proteomes" id="UP000011087"/>
    </source>
</evidence>
<dbReference type="RefSeq" id="XP_005836712.1">
    <property type="nucleotide sequence ID" value="XM_005836655.1"/>
</dbReference>
<dbReference type="EnsemblProtists" id="EKX49732">
    <property type="protein sequence ID" value="EKX49732"/>
    <property type="gene ID" value="GUITHDRAFT_151442"/>
</dbReference>
<proteinExistence type="predicted"/>
<accession>L1JMQ9</accession>
<dbReference type="EMBL" id="JH992981">
    <property type="protein sequence ID" value="EKX49732.1"/>
    <property type="molecule type" value="Genomic_DNA"/>
</dbReference>
<evidence type="ECO:0000313" key="1">
    <source>
        <dbReference type="EMBL" id="EKX49732.1"/>
    </source>
</evidence>
<organism evidence="1">
    <name type="scientific">Guillardia theta (strain CCMP2712)</name>
    <name type="common">Cryptophyte</name>
    <dbReference type="NCBI Taxonomy" id="905079"/>
    <lineage>
        <taxon>Eukaryota</taxon>
        <taxon>Cryptophyceae</taxon>
        <taxon>Pyrenomonadales</taxon>
        <taxon>Geminigeraceae</taxon>
        <taxon>Guillardia</taxon>
    </lineage>
</organism>
<reference evidence="3" key="2">
    <citation type="submission" date="2012-11" db="EMBL/GenBank/DDBJ databases">
        <authorList>
            <person name="Kuo A."/>
            <person name="Curtis B.A."/>
            <person name="Tanifuji G."/>
            <person name="Burki F."/>
            <person name="Gruber A."/>
            <person name="Irimia M."/>
            <person name="Maruyama S."/>
            <person name="Arias M.C."/>
            <person name="Ball S.G."/>
            <person name="Gile G.H."/>
            <person name="Hirakawa Y."/>
            <person name="Hopkins J.F."/>
            <person name="Rensing S.A."/>
            <person name="Schmutz J."/>
            <person name="Symeonidi A."/>
            <person name="Elias M."/>
            <person name="Eveleigh R.J."/>
            <person name="Herman E.K."/>
            <person name="Klute M.J."/>
            <person name="Nakayama T."/>
            <person name="Obornik M."/>
            <person name="Reyes-Prieto A."/>
            <person name="Armbrust E.V."/>
            <person name="Aves S.J."/>
            <person name="Beiko R.G."/>
            <person name="Coutinho P."/>
            <person name="Dacks J.B."/>
            <person name="Durnford D.G."/>
            <person name="Fast N.M."/>
            <person name="Green B.R."/>
            <person name="Grisdale C."/>
            <person name="Hempe F."/>
            <person name="Henrissat B."/>
            <person name="Hoppner M.P."/>
            <person name="Ishida K.-I."/>
            <person name="Kim E."/>
            <person name="Koreny L."/>
            <person name="Kroth P.G."/>
            <person name="Liu Y."/>
            <person name="Malik S.-B."/>
            <person name="Maier U.G."/>
            <person name="McRose D."/>
            <person name="Mock T."/>
            <person name="Neilson J.A."/>
            <person name="Onodera N.T."/>
            <person name="Poole A.M."/>
            <person name="Pritham E.J."/>
            <person name="Richards T.A."/>
            <person name="Rocap G."/>
            <person name="Roy S.W."/>
            <person name="Sarai C."/>
            <person name="Schaack S."/>
            <person name="Shirato S."/>
            <person name="Slamovits C.H."/>
            <person name="Spencer D.F."/>
            <person name="Suzuki S."/>
            <person name="Worden A.Z."/>
            <person name="Zauner S."/>
            <person name="Barry K."/>
            <person name="Bell C."/>
            <person name="Bharti A.K."/>
            <person name="Crow J.A."/>
            <person name="Grimwood J."/>
            <person name="Kramer R."/>
            <person name="Lindquist E."/>
            <person name="Lucas S."/>
            <person name="Salamov A."/>
            <person name="McFadden G.I."/>
            <person name="Lane C.E."/>
            <person name="Keeling P.J."/>
            <person name="Gray M.W."/>
            <person name="Grigoriev I.V."/>
            <person name="Archibald J.M."/>
        </authorList>
    </citation>
    <scope>NUCLEOTIDE SEQUENCE</scope>
    <source>
        <strain evidence="3">CCMP2712</strain>
    </source>
</reference>
<keyword evidence="3" id="KW-1185">Reference proteome</keyword>
<dbReference type="Proteomes" id="UP000011087">
    <property type="component" value="Unassembled WGS sequence"/>
</dbReference>
<reference evidence="1 3" key="1">
    <citation type="journal article" date="2012" name="Nature">
        <title>Algal genomes reveal evolutionary mosaicism and the fate of nucleomorphs.</title>
        <authorList>
            <consortium name="DOE Joint Genome Institute"/>
            <person name="Curtis B.A."/>
            <person name="Tanifuji G."/>
            <person name="Burki F."/>
            <person name="Gruber A."/>
            <person name="Irimia M."/>
            <person name="Maruyama S."/>
            <person name="Arias M.C."/>
            <person name="Ball S.G."/>
            <person name="Gile G.H."/>
            <person name="Hirakawa Y."/>
            <person name="Hopkins J.F."/>
            <person name="Kuo A."/>
            <person name="Rensing S.A."/>
            <person name="Schmutz J."/>
            <person name="Symeonidi A."/>
            <person name="Elias M."/>
            <person name="Eveleigh R.J."/>
            <person name="Herman E.K."/>
            <person name="Klute M.J."/>
            <person name="Nakayama T."/>
            <person name="Obornik M."/>
            <person name="Reyes-Prieto A."/>
            <person name="Armbrust E.V."/>
            <person name="Aves S.J."/>
            <person name="Beiko R.G."/>
            <person name="Coutinho P."/>
            <person name="Dacks J.B."/>
            <person name="Durnford D.G."/>
            <person name="Fast N.M."/>
            <person name="Green B.R."/>
            <person name="Grisdale C.J."/>
            <person name="Hempel F."/>
            <person name="Henrissat B."/>
            <person name="Hoppner M.P."/>
            <person name="Ishida K."/>
            <person name="Kim E."/>
            <person name="Koreny L."/>
            <person name="Kroth P.G."/>
            <person name="Liu Y."/>
            <person name="Malik S.B."/>
            <person name="Maier U.G."/>
            <person name="McRose D."/>
            <person name="Mock T."/>
            <person name="Neilson J.A."/>
            <person name="Onodera N.T."/>
            <person name="Poole A.M."/>
            <person name="Pritham E.J."/>
            <person name="Richards T.A."/>
            <person name="Rocap G."/>
            <person name="Roy S.W."/>
            <person name="Sarai C."/>
            <person name="Schaack S."/>
            <person name="Shirato S."/>
            <person name="Slamovits C.H."/>
            <person name="Spencer D.F."/>
            <person name="Suzuki S."/>
            <person name="Worden A.Z."/>
            <person name="Zauner S."/>
            <person name="Barry K."/>
            <person name="Bell C."/>
            <person name="Bharti A.K."/>
            <person name="Crow J.A."/>
            <person name="Grimwood J."/>
            <person name="Kramer R."/>
            <person name="Lindquist E."/>
            <person name="Lucas S."/>
            <person name="Salamov A."/>
            <person name="McFadden G.I."/>
            <person name="Lane C.E."/>
            <person name="Keeling P.J."/>
            <person name="Gray M.W."/>
            <person name="Grigoriev I.V."/>
            <person name="Archibald J.M."/>
        </authorList>
    </citation>
    <scope>NUCLEOTIDE SEQUENCE</scope>
    <source>
        <strain evidence="1 3">CCMP2712</strain>
    </source>
</reference>
<dbReference type="KEGG" id="gtt:GUITHDRAFT_151442"/>